<sequence length="73" mass="8355">MEWWKLGPLCQFWAVTGPVGWPRMAMGRWVLLSVGSDLMALNHGLGRFRKDVYGLSRAIHDQDSYDPGRFIGF</sequence>
<organism evidence="1 2">
    <name type="scientific">Brassica cretica</name>
    <name type="common">Mustard</name>
    <dbReference type="NCBI Taxonomy" id="69181"/>
    <lineage>
        <taxon>Eukaryota</taxon>
        <taxon>Viridiplantae</taxon>
        <taxon>Streptophyta</taxon>
        <taxon>Embryophyta</taxon>
        <taxon>Tracheophyta</taxon>
        <taxon>Spermatophyta</taxon>
        <taxon>Magnoliopsida</taxon>
        <taxon>eudicotyledons</taxon>
        <taxon>Gunneridae</taxon>
        <taxon>Pentapetalae</taxon>
        <taxon>rosids</taxon>
        <taxon>malvids</taxon>
        <taxon>Brassicales</taxon>
        <taxon>Brassicaceae</taxon>
        <taxon>Brassiceae</taxon>
        <taxon>Brassica</taxon>
    </lineage>
</organism>
<keyword evidence="2" id="KW-1185">Reference proteome</keyword>
<dbReference type="EMBL" id="QGKV02000759">
    <property type="protein sequence ID" value="KAF3565667.1"/>
    <property type="molecule type" value="Genomic_DNA"/>
</dbReference>
<dbReference type="Proteomes" id="UP000266723">
    <property type="component" value="Unassembled WGS sequence"/>
</dbReference>
<comment type="caution">
    <text evidence="1">The sequence shown here is derived from an EMBL/GenBank/DDBJ whole genome shotgun (WGS) entry which is preliminary data.</text>
</comment>
<accession>A0ABQ7D268</accession>
<name>A0ABQ7D268_BRACR</name>
<proteinExistence type="predicted"/>
<evidence type="ECO:0000313" key="2">
    <source>
        <dbReference type="Proteomes" id="UP000266723"/>
    </source>
</evidence>
<evidence type="ECO:0000313" key="1">
    <source>
        <dbReference type="EMBL" id="KAF3565667.1"/>
    </source>
</evidence>
<protein>
    <submittedName>
        <fullName evidence="1">Uncharacterized protein</fullName>
    </submittedName>
</protein>
<reference evidence="1 2" key="1">
    <citation type="journal article" date="2020" name="BMC Genomics">
        <title>Intraspecific diversification of the crop wild relative Brassica cretica Lam. using demographic model selection.</title>
        <authorList>
            <person name="Kioukis A."/>
            <person name="Michalopoulou V.A."/>
            <person name="Briers L."/>
            <person name="Pirintsos S."/>
            <person name="Studholme D.J."/>
            <person name="Pavlidis P."/>
            <person name="Sarris P.F."/>
        </authorList>
    </citation>
    <scope>NUCLEOTIDE SEQUENCE [LARGE SCALE GENOMIC DNA]</scope>
    <source>
        <strain evidence="2">cv. PFS-1207/04</strain>
    </source>
</reference>
<gene>
    <name evidence="1" type="ORF">DY000_02011786</name>
</gene>